<dbReference type="Pfam" id="PF05163">
    <property type="entry name" value="DinB"/>
    <property type="match status" value="1"/>
</dbReference>
<dbReference type="PANTHER" id="PTHR37302:SF3">
    <property type="entry name" value="DAMAGE-INDUCIBLE PROTEIN DINB"/>
    <property type="match status" value="1"/>
</dbReference>
<dbReference type="Proteomes" id="UP001220962">
    <property type="component" value="Chromosome"/>
</dbReference>
<evidence type="ECO:0000256" key="1">
    <source>
        <dbReference type="ARBA" id="ARBA00008635"/>
    </source>
</evidence>
<name>A0AAX3N5E6_9BACL</name>
<keyword evidence="7" id="KW-1185">Reference proteome</keyword>
<evidence type="ECO:0000256" key="3">
    <source>
        <dbReference type="PIRSR" id="PIRSR607837-1"/>
    </source>
</evidence>
<dbReference type="Proteomes" id="UP001221519">
    <property type="component" value="Chromosome"/>
</dbReference>
<dbReference type="EMBL" id="CP118108">
    <property type="protein sequence ID" value="WDI04805.1"/>
    <property type="molecule type" value="Genomic_DNA"/>
</dbReference>
<protein>
    <submittedName>
        <fullName evidence="4">DinB family protein</fullName>
    </submittedName>
</protein>
<comment type="similarity">
    <text evidence="1">Belongs to the DinB family.</text>
</comment>
<accession>A0AAX3N5E6</accession>
<evidence type="ECO:0000313" key="7">
    <source>
        <dbReference type="Proteomes" id="UP001221519"/>
    </source>
</evidence>
<dbReference type="Gene3D" id="1.20.120.450">
    <property type="entry name" value="dinb family like domain"/>
    <property type="match status" value="1"/>
</dbReference>
<dbReference type="SUPFAM" id="SSF109854">
    <property type="entry name" value="DinB/YfiT-like putative metalloenzymes"/>
    <property type="match status" value="1"/>
</dbReference>
<feature type="binding site" evidence="3">
    <location>
        <position position="44"/>
    </location>
    <ligand>
        <name>a divalent metal cation</name>
        <dbReference type="ChEBI" id="CHEBI:60240"/>
    </ligand>
</feature>
<dbReference type="RefSeq" id="WP_274338279.1">
    <property type="nucleotide sequence ID" value="NZ_CP118101.1"/>
</dbReference>
<proteinExistence type="inferred from homology"/>
<reference evidence="4 7" key="1">
    <citation type="submission" date="2023-02" db="EMBL/GenBank/DDBJ databases">
        <title>Pathogen: clinical or host-associated sample.</title>
        <authorList>
            <person name="Hergert J."/>
            <person name="Casey R."/>
            <person name="Wagner J."/>
            <person name="Young E.L."/>
            <person name="Oakeson K.F."/>
        </authorList>
    </citation>
    <scope>NUCLEOTIDE SEQUENCE</scope>
    <source>
        <strain evidence="5 7">2022CK-00829</strain>
        <strain evidence="4">2022CK-00830</strain>
    </source>
</reference>
<sequence>MQMLFEYNWQVREEWFDWCSRISEEELVREREGGLGSILRTLFHIVDIEQAWINGLQGVPEFHYTYEDYSSLEEIKALSQRCRPQVETIVKQWSDEMDRKMFFSFSYAEVIRHVAVHEIHHVGQLSVWSRQIGLPPITANLILRGLSLDGSAN</sequence>
<dbReference type="AlphaFoldDB" id="A0AAX3N5E6"/>
<feature type="binding site" evidence="3">
    <location>
        <position position="121"/>
    </location>
    <ligand>
        <name>a divalent metal cation</name>
        <dbReference type="ChEBI" id="CHEBI:60240"/>
    </ligand>
</feature>
<evidence type="ECO:0000256" key="2">
    <source>
        <dbReference type="ARBA" id="ARBA00022723"/>
    </source>
</evidence>
<dbReference type="GO" id="GO:0046872">
    <property type="term" value="F:metal ion binding"/>
    <property type="evidence" value="ECO:0007669"/>
    <property type="project" value="UniProtKB-KW"/>
</dbReference>
<dbReference type="InterPro" id="IPR034660">
    <property type="entry name" value="DinB/YfiT-like"/>
</dbReference>
<dbReference type="PANTHER" id="PTHR37302">
    <property type="entry name" value="SLR1116 PROTEIN"/>
    <property type="match status" value="1"/>
</dbReference>
<evidence type="ECO:0000313" key="6">
    <source>
        <dbReference type="Proteomes" id="UP001220962"/>
    </source>
</evidence>
<dbReference type="InterPro" id="IPR007837">
    <property type="entry name" value="DinB"/>
</dbReference>
<dbReference type="EMBL" id="CP118101">
    <property type="protein sequence ID" value="WDH85056.1"/>
    <property type="molecule type" value="Genomic_DNA"/>
</dbReference>
<feature type="binding site" evidence="3">
    <location>
        <position position="117"/>
    </location>
    <ligand>
        <name>a divalent metal cation</name>
        <dbReference type="ChEBI" id="CHEBI:60240"/>
    </ligand>
</feature>
<organism evidence="4 6">
    <name type="scientific">Paenibacillus urinalis</name>
    <dbReference type="NCBI Taxonomy" id="521520"/>
    <lineage>
        <taxon>Bacteria</taxon>
        <taxon>Bacillati</taxon>
        <taxon>Bacillota</taxon>
        <taxon>Bacilli</taxon>
        <taxon>Bacillales</taxon>
        <taxon>Paenibacillaceae</taxon>
        <taxon>Paenibacillus</taxon>
    </lineage>
</organism>
<keyword evidence="2 3" id="KW-0479">Metal-binding</keyword>
<evidence type="ECO:0000313" key="5">
    <source>
        <dbReference type="EMBL" id="WDI04805.1"/>
    </source>
</evidence>
<gene>
    <name evidence="4" type="ORF">PUW23_07765</name>
    <name evidence="5" type="ORF">PUW25_07240</name>
</gene>
<evidence type="ECO:0000313" key="4">
    <source>
        <dbReference type="EMBL" id="WDH85056.1"/>
    </source>
</evidence>